<dbReference type="CDD" id="cd13690">
    <property type="entry name" value="PBP2_GluB"/>
    <property type="match status" value="1"/>
</dbReference>
<dbReference type="GO" id="GO:0006865">
    <property type="term" value="P:amino acid transport"/>
    <property type="evidence" value="ECO:0007669"/>
    <property type="project" value="TreeGrafter"/>
</dbReference>
<keyword evidence="3 5" id="KW-0732">Signal</keyword>
<dbReference type="AlphaFoldDB" id="A0A839E7A9"/>
<feature type="domain" description="Solute-binding protein family 3/N-terminal" evidence="6">
    <location>
        <begin position="75"/>
        <end position="298"/>
    </location>
</feature>
<evidence type="ECO:0000256" key="5">
    <source>
        <dbReference type="SAM" id="SignalP"/>
    </source>
</evidence>
<evidence type="ECO:0000256" key="2">
    <source>
        <dbReference type="ARBA" id="ARBA00022448"/>
    </source>
</evidence>
<dbReference type="PANTHER" id="PTHR30085">
    <property type="entry name" value="AMINO ACID ABC TRANSPORTER PERMEASE"/>
    <property type="match status" value="1"/>
</dbReference>
<dbReference type="Gene3D" id="3.40.190.10">
    <property type="entry name" value="Periplasmic binding protein-like II"/>
    <property type="match status" value="2"/>
</dbReference>
<dbReference type="PROSITE" id="PS51257">
    <property type="entry name" value="PROKAR_LIPOPROTEIN"/>
    <property type="match status" value="1"/>
</dbReference>
<dbReference type="RefSeq" id="WP_182490467.1">
    <property type="nucleotide sequence ID" value="NZ_BAAAOV010000015.1"/>
</dbReference>
<evidence type="ECO:0000256" key="4">
    <source>
        <dbReference type="SAM" id="MobiDB-lite"/>
    </source>
</evidence>
<organism evidence="7 8">
    <name type="scientific">Microcella alkalica</name>
    <dbReference type="NCBI Taxonomy" id="355930"/>
    <lineage>
        <taxon>Bacteria</taxon>
        <taxon>Bacillati</taxon>
        <taxon>Actinomycetota</taxon>
        <taxon>Actinomycetes</taxon>
        <taxon>Micrococcales</taxon>
        <taxon>Microbacteriaceae</taxon>
        <taxon>Microcella</taxon>
    </lineage>
</organism>
<feature type="signal peptide" evidence="5">
    <location>
        <begin position="1"/>
        <end position="29"/>
    </location>
</feature>
<evidence type="ECO:0000256" key="3">
    <source>
        <dbReference type="ARBA" id="ARBA00022729"/>
    </source>
</evidence>
<sequence length="310" mass="32394">MRITRKSTILSAAGAALLLGLTACGPAGSAGPGGVDEPDEGGETATGNGPYSLEIAENPEFEEGTTMAELAEAGTIRVGTKFDQPLFGLQGPDGVPVGFDVAIAALVAAELGIAFEDIEWTEAQSAVRESFLESDQVDIVVATYTINDARKERIDFAGPYFVAGQDIIVAAGNPEGITGPEDLEGLPVCSAEGSTPAATISEEYGADLLAAGAYSDCLDPLRNGQVVAVTTDNVILSGFVDQNPGEFELLGETFTEEPYGIGLPIGDDAFRTFINDVLEEAFEDGTWARLYEETAGTVLEVPEPPSVDRY</sequence>
<dbReference type="Proteomes" id="UP000585905">
    <property type="component" value="Unassembled WGS sequence"/>
</dbReference>
<dbReference type="GO" id="GO:0030288">
    <property type="term" value="C:outer membrane-bounded periplasmic space"/>
    <property type="evidence" value="ECO:0007669"/>
    <property type="project" value="TreeGrafter"/>
</dbReference>
<evidence type="ECO:0000256" key="1">
    <source>
        <dbReference type="ARBA" id="ARBA00010333"/>
    </source>
</evidence>
<dbReference type="SMART" id="SM00062">
    <property type="entry name" value="PBPb"/>
    <property type="match status" value="1"/>
</dbReference>
<feature type="chain" id="PRO_5032603474" evidence="5">
    <location>
        <begin position="30"/>
        <end position="310"/>
    </location>
</feature>
<dbReference type="PANTHER" id="PTHR30085:SF6">
    <property type="entry name" value="ABC TRANSPORTER GLUTAMINE-BINDING PROTEIN GLNH"/>
    <property type="match status" value="1"/>
</dbReference>
<evidence type="ECO:0000313" key="8">
    <source>
        <dbReference type="Proteomes" id="UP000585905"/>
    </source>
</evidence>
<evidence type="ECO:0000259" key="6">
    <source>
        <dbReference type="SMART" id="SM00062"/>
    </source>
</evidence>
<dbReference type="InterPro" id="IPR001638">
    <property type="entry name" value="Solute-binding_3/MltF_N"/>
</dbReference>
<dbReference type="InterPro" id="IPR051455">
    <property type="entry name" value="Bact_solute-bind_prot3"/>
</dbReference>
<reference evidence="7 8" key="1">
    <citation type="submission" date="2020-07" db="EMBL/GenBank/DDBJ databases">
        <title>Sequencing the genomes of 1000 actinobacteria strains.</title>
        <authorList>
            <person name="Klenk H.-P."/>
        </authorList>
    </citation>
    <scope>NUCLEOTIDE SEQUENCE [LARGE SCALE GENOMIC DNA]</scope>
    <source>
        <strain evidence="7 8">DSM 19663</strain>
    </source>
</reference>
<comment type="caution">
    <text evidence="7">The sequence shown here is derived from an EMBL/GenBank/DDBJ whole genome shotgun (WGS) entry which is preliminary data.</text>
</comment>
<feature type="region of interest" description="Disordered" evidence="4">
    <location>
        <begin position="28"/>
        <end position="50"/>
    </location>
</feature>
<dbReference type="SUPFAM" id="SSF53850">
    <property type="entry name" value="Periplasmic binding protein-like II"/>
    <property type="match status" value="1"/>
</dbReference>
<keyword evidence="2" id="KW-0813">Transport</keyword>
<evidence type="ECO:0000313" key="7">
    <source>
        <dbReference type="EMBL" id="MBA8847660.1"/>
    </source>
</evidence>
<gene>
    <name evidence="7" type="ORF">FHX53_001245</name>
</gene>
<dbReference type="EMBL" id="JACGWX010000002">
    <property type="protein sequence ID" value="MBA8847660.1"/>
    <property type="molecule type" value="Genomic_DNA"/>
</dbReference>
<keyword evidence="8" id="KW-1185">Reference proteome</keyword>
<dbReference type="GO" id="GO:0005576">
    <property type="term" value="C:extracellular region"/>
    <property type="evidence" value="ECO:0007669"/>
    <property type="project" value="TreeGrafter"/>
</dbReference>
<name>A0A839E7A9_9MICO</name>
<dbReference type="Pfam" id="PF00497">
    <property type="entry name" value="SBP_bac_3"/>
    <property type="match status" value="1"/>
</dbReference>
<accession>A0A839E7A9</accession>
<comment type="similarity">
    <text evidence="1">Belongs to the bacterial solute-binding protein 3 family.</text>
</comment>
<protein>
    <submittedName>
        <fullName evidence="7">Glutamate transport system substrate-binding protein</fullName>
    </submittedName>
</protein>
<proteinExistence type="inferred from homology"/>